<evidence type="ECO:0000313" key="3">
    <source>
        <dbReference type="Proteomes" id="UP000593567"/>
    </source>
</evidence>
<feature type="transmembrane region" description="Helical" evidence="1">
    <location>
        <begin position="28"/>
        <end position="50"/>
    </location>
</feature>
<dbReference type="InterPro" id="IPR051941">
    <property type="entry name" value="BG_Antigen-Binding_Lectin"/>
</dbReference>
<accession>A0A7J7KQJ6</accession>
<dbReference type="Gene3D" id="2.60.120.260">
    <property type="entry name" value="Galactose-binding domain-like"/>
    <property type="match status" value="1"/>
</dbReference>
<evidence type="ECO:0000313" key="2">
    <source>
        <dbReference type="EMBL" id="KAF6040460.1"/>
    </source>
</evidence>
<keyword evidence="1" id="KW-0472">Membrane</keyword>
<evidence type="ECO:0000256" key="1">
    <source>
        <dbReference type="SAM" id="Phobius"/>
    </source>
</evidence>
<dbReference type="PANTHER" id="PTHR45713">
    <property type="entry name" value="FTP DOMAIN-CONTAINING PROTEIN"/>
    <property type="match status" value="1"/>
</dbReference>
<gene>
    <name evidence="2" type="ORF">EB796_001242</name>
</gene>
<keyword evidence="1" id="KW-0812">Transmembrane</keyword>
<proteinExistence type="predicted"/>
<dbReference type="EMBL" id="VXIV02000139">
    <property type="protein sequence ID" value="KAF6040460.1"/>
    <property type="molecule type" value="Genomic_DNA"/>
</dbReference>
<organism evidence="2 3">
    <name type="scientific">Bugula neritina</name>
    <name type="common">Brown bryozoan</name>
    <name type="synonym">Sertularia neritina</name>
    <dbReference type="NCBI Taxonomy" id="10212"/>
    <lineage>
        <taxon>Eukaryota</taxon>
        <taxon>Metazoa</taxon>
        <taxon>Spiralia</taxon>
        <taxon>Lophotrochozoa</taxon>
        <taxon>Bryozoa</taxon>
        <taxon>Gymnolaemata</taxon>
        <taxon>Cheilostomatida</taxon>
        <taxon>Flustrina</taxon>
        <taxon>Buguloidea</taxon>
        <taxon>Bugulidae</taxon>
        <taxon>Bugula</taxon>
    </lineage>
</organism>
<sequence length="323" mass="36258">MEDSLDHSVSEGSCKAAIRFEHLQKWTILASCIVITVAVLLVKLTALAVFGSQTVLYKSYVIPESLSNITQHDSGTAISTSYCGYDCMRREECDGVTFDWLTKECNFKTCVNPNLYPEGQKNDNGFYIRADVGEKFSKLLARNKVAKMSSLYIHTPRSYTFEAASAVDGIYKLGNELSSLAHSKRENRPWWRVDLGNVHCVWAVNILNRYTRILLPAAIVTIGLQILTMKTRLAAITNFPVDSAIYTTEYYLASDTDKLMKHIKGDELENILTPALAGLDDDQQITVLTTVLEKARKLKYEAETNLLSLHHFLSKQSLDVSIQ</sequence>
<name>A0A7J7KQJ6_BUGNE</name>
<protein>
    <submittedName>
        <fullName evidence="2">Uncharacterized protein</fullName>
    </submittedName>
</protein>
<dbReference type="AlphaFoldDB" id="A0A7J7KQJ6"/>
<dbReference type="SUPFAM" id="SSF49785">
    <property type="entry name" value="Galactose-binding domain-like"/>
    <property type="match status" value="1"/>
</dbReference>
<dbReference type="InterPro" id="IPR008979">
    <property type="entry name" value="Galactose-bd-like_sf"/>
</dbReference>
<dbReference type="Proteomes" id="UP000593567">
    <property type="component" value="Unassembled WGS sequence"/>
</dbReference>
<reference evidence="2" key="1">
    <citation type="submission" date="2020-06" db="EMBL/GenBank/DDBJ databases">
        <title>Draft genome of Bugula neritina, a colonial animal packing powerful symbionts and potential medicines.</title>
        <authorList>
            <person name="Rayko M."/>
        </authorList>
    </citation>
    <scope>NUCLEOTIDE SEQUENCE [LARGE SCALE GENOMIC DNA]</scope>
    <source>
        <strain evidence="2">Kwan_BN1</strain>
    </source>
</reference>
<comment type="caution">
    <text evidence="2">The sequence shown here is derived from an EMBL/GenBank/DDBJ whole genome shotgun (WGS) entry which is preliminary data.</text>
</comment>
<dbReference type="PANTHER" id="PTHR45713:SF6">
    <property type="entry name" value="F5_8 TYPE C DOMAIN-CONTAINING PROTEIN"/>
    <property type="match status" value="1"/>
</dbReference>
<keyword evidence="1" id="KW-1133">Transmembrane helix</keyword>
<dbReference type="OrthoDB" id="6102375at2759"/>
<keyword evidence="3" id="KW-1185">Reference proteome</keyword>